<dbReference type="PANTHER" id="PTHR43633:SF1">
    <property type="entry name" value="ALCOHOL DEHYDROGENASE YQHD"/>
    <property type="match status" value="1"/>
</dbReference>
<dbReference type="Proteomes" id="UP000625804">
    <property type="component" value="Unassembled WGS sequence"/>
</dbReference>
<dbReference type="EMBL" id="JABTTE010000008">
    <property type="protein sequence ID" value="NSL51651.1"/>
    <property type="molecule type" value="Genomic_DNA"/>
</dbReference>
<dbReference type="Pfam" id="PF00465">
    <property type="entry name" value="Fe-ADH"/>
    <property type="match status" value="1"/>
</dbReference>
<dbReference type="RefSeq" id="WP_173730859.1">
    <property type="nucleotide sequence ID" value="NZ_JABTTE010000008.1"/>
</dbReference>
<sequence>MQNFVYHNPTKLIFGRDQLEHLKNELPQYGNRILFVYGCGSIKKIGLYDQVIGLLKEMNVHTFELSGVEPNPRLTTVYKGIDICKQNDIQFILAVGGGSVIDCAKAIAAGTKYDGDVWDLVTKKKEAEDALPIGVVLTLAATGSEMNSNSVITRWETNEKYVWKSPHVYPKFSILDPAYTIYVPKEQTVYGIVDMMSHVLEQYFHTPTNAPVQERMCEAVLQTIIGTAPLLVEDLENYDLRETILFAGTIALNGTLSMGVQSDWGTHHIEHALSAVYDIPHGGGLAIIQPNWMKYVVDENVEKFKQLAIRVFDVDPTGKDEREIALEGIKKLRQFWTSIGAPERLSDYQIDDSNLELLADKVMDGGEIGNFKKLNRDDVLEILKMSL</sequence>
<comment type="pathway">
    <text evidence="4">Alcohol metabolism; butanol biosynthesis.</text>
</comment>
<protein>
    <submittedName>
        <fullName evidence="7">Iron-containing alcohol dehydrogenase</fullName>
    </submittedName>
</protein>
<comment type="similarity">
    <text evidence="1">Belongs to the iron-containing alcohol dehydrogenase family.</text>
</comment>
<name>A0A8J8K892_9BACI</name>
<organism evidence="7 8">
    <name type="scientific">Calidifontibacillus erzurumensis</name>
    <dbReference type="NCBI Taxonomy" id="2741433"/>
    <lineage>
        <taxon>Bacteria</taxon>
        <taxon>Bacillati</taxon>
        <taxon>Bacillota</taxon>
        <taxon>Bacilli</taxon>
        <taxon>Bacillales</taxon>
        <taxon>Bacillaceae</taxon>
        <taxon>Calidifontibacillus/Schinkia group</taxon>
        <taxon>Calidifontibacillus</taxon>
    </lineage>
</organism>
<evidence type="ECO:0000259" key="6">
    <source>
        <dbReference type="Pfam" id="PF25137"/>
    </source>
</evidence>
<keyword evidence="2" id="KW-0560">Oxidoreductase</keyword>
<keyword evidence="8" id="KW-1185">Reference proteome</keyword>
<feature type="domain" description="Alcohol dehydrogenase iron-type/glycerol dehydrogenase GldA" evidence="5">
    <location>
        <begin position="9"/>
        <end position="177"/>
    </location>
</feature>
<keyword evidence="3" id="KW-0520">NAD</keyword>
<dbReference type="InterPro" id="IPR056798">
    <property type="entry name" value="ADH_Fe_C"/>
</dbReference>
<comment type="caution">
    <text evidence="7">The sequence shown here is derived from an EMBL/GenBank/DDBJ whole genome shotgun (WGS) entry which is preliminary data.</text>
</comment>
<dbReference type="PANTHER" id="PTHR43633">
    <property type="entry name" value="ALCOHOL DEHYDROGENASE YQHD"/>
    <property type="match status" value="1"/>
</dbReference>
<dbReference type="GO" id="GO:0046872">
    <property type="term" value="F:metal ion binding"/>
    <property type="evidence" value="ECO:0007669"/>
    <property type="project" value="InterPro"/>
</dbReference>
<dbReference type="Gene3D" id="3.40.50.1970">
    <property type="match status" value="1"/>
</dbReference>
<evidence type="ECO:0000313" key="7">
    <source>
        <dbReference type="EMBL" id="NSL51651.1"/>
    </source>
</evidence>
<dbReference type="GO" id="GO:1990002">
    <property type="term" value="F:methylglyoxal reductase (NADPH) (acetol producing) activity"/>
    <property type="evidence" value="ECO:0007669"/>
    <property type="project" value="TreeGrafter"/>
</dbReference>
<proteinExistence type="inferred from homology"/>
<evidence type="ECO:0000259" key="5">
    <source>
        <dbReference type="Pfam" id="PF00465"/>
    </source>
</evidence>
<dbReference type="FunFam" id="1.20.1090.10:FF:000009">
    <property type="entry name" value="NADH-dependent butanol dehydrogenase"/>
    <property type="match status" value="1"/>
</dbReference>
<evidence type="ECO:0000256" key="1">
    <source>
        <dbReference type="ARBA" id="ARBA00007358"/>
    </source>
</evidence>
<feature type="domain" description="Fe-containing alcohol dehydrogenase-like C-terminal" evidence="6">
    <location>
        <begin position="188"/>
        <end position="386"/>
    </location>
</feature>
<dbReference type="CDD" id="cd08187">
    <property type="entry name" value="BDH"/>
    <property type="match status" value="1"/>
</dbReference>
<dbReference type="PROSITE" id="PS00060">
    <property type="entry name" value="ADH_IRON_2"/>
    <property type="match status" value="1"/>
</dbReference>
<dbReference type="InterPro" id="IPR044731">
    <property type="entry name" value="BDH-like"/>
</dbReference>
<dbReference type="InterPro" id="IPR001670">
    <property type="entry name" value="ADH_Fe/GldA"/>
</dbReference>
<evidence type="ECO:0000256" key="2">
    <source>
        <dbReference type="ARBA" id="ARBA00023002"/>
    </source>
</evidence>
<accession>A0A8J8K892</accession>
<evidence type="ECO:0000256" key="4">
    <source>
        <dbReference type="ARBA" id="ARBA00060530"/>
    </source>
</evidence>
<dbReference type="GO" id="GO:0008106">
    <property type="term" value="F:alcohol dehydrogenase (NADP+) activity"/>
    <property type="evidence" value="ECO:0007669"/>
    <property type="project" value="TreeGrafter"/>
</dbReference>
<dbReference type="FunFam" id="3.40.50.1970:FF:000003">
    <property type="entry name" value="Alcohol dehydrogenase, iron-containing"/>
    <property type="match status" value="1"/>
</dbReference>
<dbReference type="GO" id="GO:0005829">
    <property type="term" value="C:cytosol"/>
    <property type="evidence" value="ECO:0007669"/>
    <property type="project" value="TreeGrafter"/>
</dbReference>
<dbReference type="GO" id="GO:1990362">
    <property type="term" value="F:butanol dehydrogenase (NAD+) activity"/>
    <property type="evidence" value="ECO:0007669"/>
    <property type="project" value="InterPro"/>
</dbReference>
<evidence type="ECO:0000256" key="3">
    <source>
        <dbReference type="ARBA" id="ARBA00023027"/>
    </source>
</evidence>
<dbReference type="InterPro" id="IPR018211">
    <property type="entry name" value="ADH_Fe_CS"/>
</dbReference>
<dbReference type="AlphaFoldDB" id="A0A8J8K892"/>
<dbReference type="SUPFAM" id="SSF56796">
    <property type="entry name" value="Dehydroquinate synthase-like"/>
    <property type="match status" value="1"/>
</dbReference>
<dbReference type="Gene3D" id="1.20.1090.10">
    <property type="entry name" value="Dehydroquinate synthase-like - alpha domain"/>
    <property type="match status" value="1"/>
</dbReference>
<dbReference type="Pfam" id="PF25137">
    <property type="entry name" value="ADH_Fe_C"/>
    <property type="match status" value="1"/>
</dbReference>
<dbReference type="PROSITE" id="PS00913">
    <property type="entry name" value="ADH_IRON_1"/>
    <property type="match status" value="1"/>
</dbReference>
<evidence type="ECO:0000313" key="8">
    <source>
        <dbReference type="Proteomes" id="UP000625804"/>
    </source>
</evidence>
<reference evidence="7" key="1">
    <citation type="submission" date="2020-06" db="EMBL/GenBank/DDBJ databases">
        <title>A novel thermopfilic bacterium from Erzurum, Turkey.</title>
        <authorList>
            <person name="Adiguzel A."/>
            <person name="Ay H."/>
            <person name="Baltaci M.O."/>
        </authorList>
    </citation>
    <scope>NUCLEOTIDE SEQUENCE</scope>
    <source>
        <strain evidence="7">P2</strain>
    </source>
</reference>
<gene>
    <name evidence="7" type="ORF">HR057_07695</name>
</gene>